<dbReference type="EMBL" id="GEDC01012090">
    <property type="protein sequence ID" value="JAS25208.1"/>
    <property type="molecule type" value="Transcribed_RNA"/>
</dbReference>
<dbReference type="GO" id="GO:0005739">
    <property type="term" value="C:mitochondrion"/>
    <property type="evidence" value="ECO:0007669"/>
    <property type="project" value="TreeGrafter"/>
</dbReference>
<feature type="compositionally biased region" description="Basic residues" evidence="1">
    <location>
        <begin position="311"/>
        <end position="320"/>
    </location>
</feature>
<dbReference type="InterPro" id="IPR029064">
    <property type="entry name" value="Ribosomal_eL30-like_sf"/>
</dbReference>
<dbReference type="PANTHER" id="PTHR13284:SF4">
    <property type="entry name" value="C2H2-TYPE DOMAIN-CONTAINING PROTEIN"/>
    <property type="match status" value="1"/>
</dbReference>
<dbReference type="GO" id="GO:1990904">
    <property type="term" value="C:ribonucleoprotein complex"/>
    <property type="evidence" value="ECO:0007669"/>
    <property type="project" value="TreeGrafter"/>
</dbReference>
<dbReference type="Pfam" id="PF01248">
    <property type="entry name" value="Ribosomal_L7Ae"/>
    <property type="match status" value="1"/>
</dbReference>
<name>A0A1B6DHR3_9HEMI</name>
<dbReference type="InterPro" id="IPR040051">
    <property type="entry name" value="SECISBP2"/>
</dbReference>
<dbReference type="AlphaFoldDB" id="A0A1B6DHR3"/>
<evidence type="ECO:0000256" key="1">
    <source>
        <dbReference type="SAM" id="MobiDB-lite"/>
    </source>
</evidence>
<evidence type="ECO:0000313" key="3">
    <source>
        <dbReference type="EMBL" id="JAS25208.1"/>
    </source>
</evidence>
<proteinExistence type="predicted"/>
<reference evidence="3" key="1">
    <citation type="submission" date="2015-12" db="EMBL/GenBank/DDBJ databases">
        <title>De novo transcriptome assembly of four potential Pierce s Disease insect vectors from Arizona vineyards.</title>
        <authorList>
            <person name="Tassone E.E."/>
        </authorList>
    </citation>
    <scope>NUCLEOTIDE SEQUENCE</scope>
</reference>
<feature type="domain" description="Ribosomal protein eL8/eL30/eS12/Gadd45" evidence="2">
    <location>
        <begin position="450"/>
        <end position="537"/>
    </location>
</feature>
<evidence type="ECO:0000259" key="2">
    <source>
        <dbReference type="Pfam" id="PF01248"/>
    </source>
</evidence>
<dbReference type="PANTHER" id="PTHR13284">
    <property type="entry name" value="GH01354P"/>
    <property type="match status" value="1"/>
</dbReference>
<dbReference type="Gene3D" id="3.30.1330.30">
    <property type="match status" value="1"/>
</dbReference>
<protein>
    <recommendedName>
        <fullName evidence="2">Ribosomal protein eL8/eL30/eS12/Gadd45 domain-containing protein</fullName>
    </recommendedName>
</protein>
<feature type="region of interest" description="Disordered" evidence="1">
    <location>
        <begin position="301"/>
        <end position="320"/>
    </location>
</feature>
<sequence>MSKKSVVKKQRNFKIKEETFTEKSDKFDSTHETSVFNSENTFSSIKETEKFSSKVKIHNIKAKYNKESSLEMHSKKDVNLNDEKECDGTMMENLSFTSTSSISELKFINNQSIKKPSSNEYKPTNQSITYVKNELLLDQNSDYFLTEFPTLLEHSSKYKEGKTFKTQKDSYSKSVLRNENVIKFYKDDENINSLLENRISKGNKDVFKTKNDVDNKKMDSEQKNLSIPQLSDFPSLGSRSKKKVTKPFIERIPQKSVKKGNKPKILDPIMINIIDILKNKKNVQRPAIPVSKKKLKNVLSGNILDSDNPQRKRGKVRLGKKPKVSRLKAHILKMRQEKLDKENPISVSFSETLNFIEDITCFQPSLNSTNSQLPASLKQPIAGVEKKSIVPKFTSSKISENEVCCQKFHSRRFREYCDNIITPALVESVCGMLSSIVKFQDRQYNHDPIKAHAKRRYVTGLREAEKFLKLGKAKILILAPDLEKVPGENGLDGIIYRLKEEAQSKSVPYVFGPNRMKLGYCTLKKQKISAVAILRFEGAETQFSEMISLLNEARAKYKELVNPSQVNIEKEDNNKILPNSQVKKEVEDELTLSLLRKLKEDDDDDDEVKIKSKS</sequence>
<dbReference type="GO" id="GO:0003730">
    <property type="term" value="F:mRNA 3'-UTR binding"/>
    <property type="evidence" value="ECO:0007669"/>
    <property type="project" value="TreeGrafter"/>
</dbReference>
<organism evidence="3">
    <name type="scientific">Clastoptera arizonana</name>
    <name type="common">Arizona spittle bug</name>
    <dbReference type="NCBI Taxonomy" id="38151"/>
    <lineage>
        <taxon>Eukaryota</taxon>
        <taxon>Metazoa</taxon>
        <taxon>Ecdysozoa</taxon>
        <taxon>Arthropoda</taxon>
        <taxon>Hexapoda</taxon>
        <taxon>Insecta</taxon>
        <taxon>Pterygota</taxon>
        <taxon>Neoptera</taxon>
        <taxon>Paraneoptera</taxon>
        <taxon>Hemiptera</taxon>
        <taxon>Auchenorrhyncha</taxon>
        <taxon>Cercopoidea</taxon>
        <taxon>Clastopteridae</taxon>
        <taxon>Clastoptera</taxon>
    </lineage>
</organism>
<dbReference type="GO" id="GO:0035368">
    <property type="term" value="F:selenocysteine insertion sequence binding"/>
    <property type="evidence" value="ECO:0007669"/>
    <property type="project" value="InterPro"/>
</dbReference>
<gene>
    <name evidence="3" type="ORF">g.16251</name>
</gene>
<dbReference type="GO" id="GO:0043021">
    <property type="term" value="F:ribonucleoprotein complex binding"/>
    <property type="evidence" value="ECO:0007669"/>
    <property type="project" value="TreeGrafter"/>
</dbReference>
<dbReference type="InterPro" id="IPR004038">
    <property type="entry name" value="Ribosomal_eL8/eL30/eS12/Gad45"/>
</dbReference>
<dbReference type="SUPFAM" id="SSF55315">
    <property type="entry name" value="L30e-like"/>
    <property type="match status" value="1"/>
</dbReference>
<accession>A0A1B6DHR3</accession>